<gene>
    <name evidence="4" type="ORF">C731_4888</name>
</gene>
<comment type="caution">
    <text evidence="4">The sequence shown here is derived from an EMBL/GenBank/DDBJ whole genome shotgun (WGS) entry which is preliminary data.</text>
</comment>
<dbReference type="Proteomes" id="UP000006265">
    <property type="component" value="Unassembled WGS sequence"/>
</dbReference>
<dbReference type="eggNOG" id="COG1960">
    <property type="taxonomic scope" value="Bacteria"/>
</dbReference>
<dbReference type="GO" id="GO:0003995">
    <property type="term" value="F:acyl-CoA dehydrogenase activity"/>
    <property type="evidence" value="ECO:0007669"/>
    <property type="project" value="TreeGrafter"/>
</dbReference>
<dbReference type="STRING" id="1122247.GCA_000379865_02289"/>
<dbReference type="Pfam" id="PF00441">
    <property type="entry name" value="Acyl-CoA_dh_1"/>
    <property type="match status" value="1"/>
</dbReference>
<keyword evidence="1" id="KW-0285">Flavoprotein</keyword>
<dbReference type="PANTHER" id="PTHR43884:SF20">
    <property type="entry name" value="ACYL-COA DEHYDROGENASE FADE28"/>
    <property type="match status" value="1"/>
</dbReference>
<dbReference type="PATRIC" id="fig|1122247.3.peg.4687"/>
<sequence>MDADTRDLLRDSLRAMFTCGGTDLLAELDEMGWAEVVSDDEAAAVELLFTEQGRAGAASAALDDVMLTAGGSELDGAVVVHPLARARPSVADGRLRVDGVALHAPEDRPAVVLDPDIGALVLPGWTAEPVTGLAPRSRLHRVRLEIPLDDAGTADIDASAAIAAGRRALAAELTGAAEAMLELAVEHVSDRTQFGRPIGSYQATRHRLADAYAQIAAARELAGVAWRTRSAWDAQLAKAYAGWAAETTAAACMQVCGAIGLTLEHRLGGYVARARVLDALHGGWQDAVHAIGARLLDTATVEF</sequence>
<proteinExistence type="predicted"/>
<evidence type="ECO:0000256" key="3">
    <source>
        <dbReference type="ARBA" id="ARBA00023002"/>
    </source>
</evidence>
<organism evidence="4 5">
    <name type="scientific">Mycolicibacterium hassiacum (strain DSM 44199 / CIP 105218 / JCM 12690 / 3849)</name>
    <name type="common">Mycobacterium hassiacum</name>
    <dbReference type="NCBI Taxonomy" id="1122247"/>
    <lineage>
        <taxon>Bacteria</taxon>
        <taxon>Bacillati</taxon>
        <taxon>Actinomycetota</taxon>
        <taxon>Actinomycetes</taxon>
        <taxon>Mycobacteriales</taxon>
        <taxon>Mycobacteriaceae</taxon>
        <taxon>Mycolicibacterium</taxon>
    </lineage>
</organism>
<dbReference type="OrthoDB" id="8677713at2"/>
<reference evidence="4 5" key="1">
    <citation type="journal article" date="2012" name="J. Bacteriol.">
        <title>Genome sequence of Mycobacterium hassiacum DSM 44199, a rare source of heat-stable mycobacterial proteins.</title>
        <authorList>
            <person name="Tiago I."/>
            <person name="Maranha A."/>
            <person name="Mendes V."/>
            <person name="Alarico S."/>
            <person name="Moynihan P.J."/>
            <person name="Clarke A.J."/>
            <person name="Macedo-Ribeiro S."/>
            <person name="Pereira P.J."/>
            <person name="Empadinhas N."/>
        </authorList>
    </citation>
    <scope>NUCLEOTIDE SEQUENCE [LARGE SCALE GENOMIC DNA]</scope>
    <source>
        <strain evidence="5">DSM 44199 / CIP 105218 / JCM 12690 / 3849</strain>
    </source>
</reference>
<keyword evidence="3" id="KW-0560">Oxidoreductase</keyword>
<name>K5B9W2_MYCHD</name>
<evidence type="ECO:0000313" key="5">
    <source>
        <dbReference type="Proteomes" id="UP000006265"/>
    </source>
</evidence>
<evidence type="ECO:0000313" key="4">
    <source>
        <dbReference type="EMBL" id="EKF21185.1"/>
    </source>
</evidence>
<protein>
    <submittedName>
        <fullName evidence="4">Acyl-CoA dehydrogenase, C-terminal domain protein</fullName>
    </submittedName>
</protein>
<dbReference type="SUPFAM" id="SSF47203">
    <property type="entry name" value="Acyl-CoA dehydrogenase C-terminal domain-like"/>
    <property type="match status" value="1"/>
</dbReference>
<dbReference type="RefSeq" id="WP_005632708.1">
    <property type="nucleotide sequence ID" value="NZ_AMRA01000156.1"/>
</dbReference>
<dbReference type="Gene3D" id="1.20.140.10">
    <property type="entry name" value="Butyryl-CoA Dehydrogenase, subunit A, domain 3"/>
    <property type="match status" value="1"/>
</dbReference>
<dbReference type="AlphaFoldDB" id="K5B9W2"/>
<keyword evidence="2" id="KW-0274">FAD</keyword>
<dbReference type="InterPro" id="IPR036250">
    <property type="entry name" value="AcylCo_DH-like_C"/>
</dbReference>
<dbReference type="EMBL" id="AMRA01000156">
    <property type="protein sequence ID" value="EKF21185.1"/>
    <property type="molecule type" value="Genomic_DNA"/>
</dbReference>
<accession>K5B9W2</accession>
<dbReference type="PANTHER" id="PTHR43884">
    <property type="entry name" value="ACYL-COA DEHYDROGENASE"/>
    <property type="match status" value="1"/>
</dbReference>
<keyword evidence="5" id="KW-1185">Reference proteome</keyword>
<dbReference type="InterPro" id="IPR009075">
    <property type="entry name" value="AcylCo_DH/oxidase_C"/>
</dbReference>
<evidence type="ECO:0000256" key="2">
    <source>
        <dbReference type="ARBA" id="ARBA00022827"/>
    </source>
</evidence>
<evidence type="ECO:0000256" key="1">
    <source>
        <dbReference type="ARBA" id="ARBA00022630"/>
    </source>
</evidence>